<name>A0A2M3ZRW6_9DIPT</name>
<proteinExistence type="predicted"/>
<dbReference type="AlphaFoldDB" id="A0A2M3ZRW6"/>
<reference evidence="1" key="1">
    <citation type="submission" date="2018-01" db="EMBL/GenBank/DDBJ databases">
        <title>An insight into the sialome of Amazonian anophelines.</title>
        <authorList>
            <person name="Ribeiro J.M."/>
            <person name="Scarpassa V."/>
            <person name="Calvo E."/>
        </authorList>
    </citation>
    <scope>NUCLEOTIDE SEQUENCE</scope>
    <source>
        <tissue evidence="1">Salivary glands</tissue>
    </source>
</reference>
<accession>A0A2M3ZRW6</accession>
<dbReference type="EMBL" id="GGFM01010481">
    <property type="protein sequence ID" value="MBW31232.1"/>
    <property type="molecule type" value="Transcribed_RNA"/>
</dbReference>
<organism evidence="1">
    <name type="scientific">Anopheles braziliensis</name>
    <dbReference type="NCBI Taxonomy" id="58242"/>
    <lineage>
        <taxon>Eukaryota</taxon>
        <taxon>Metazoa</taxon>
        <taxon>Ecdysozoa</taxon>
        <taxon>Arthropoda</taxon>
        <taxon>Hexapoda</taxon>
        <taxon>Insecta</taxon>
        <taxon>Pterygota</taxon>
        <taxon>Neoptera</taxon>
        <taxon>Endopterygota</taxon>
        <taxon>Diptera</taxon>
        <taxon>Nematocera</taxon>
        <taxon>Culicoidea</taxon>
        <taxon>Culicidae</taxon>
        <taxon>Anophelinae</taxon>
        <taxon>Anopheles</taxon>
    </lineage>
</organism>
<evidence type="ECO:0000313" key="1">
    <source>
        <dbReference type="EMBL" id="MBW31232.1"/>
    </source>
</evidence>
<protein>
    <submittedName>
        <fullName evidence="1">Putative secreted peptide</fullName>
    </submittedName>
</protein>
<sequence>MMSSSMMPIRNRNQPMKRSSLVVVVLLQEGTTVPMPNTTMSIQSVVRSVAMVRRTLRALPPPPRLCRRSSSLRTSSTTIAMGERYHRQSIVPWCYHRWHHRK</sequence>